<gene>
    <name evidence="8" type="ORF">M6B22_02695</name>
</gene>
<dbReference type="Pfam" id="PF00005">
    <property type="entry name" value="ABC_tran"/>
    <property type="match status" value="1"/>
</dbReference>
<evidence type="ECO:0000259" key="7">
    <source>
        <dbReference type="PROSITE" id="PS50893"/>
    </source>
</evidence>
<dbReference type="SUPFAM" id="SSF52540">
    <property type="entry name" value="P-loop containing nucleoside triphosphate hydrolases"/>
    <property type="match status" value="1"/>
</dbReference>
<dbReference type="GO" id="GO:0005524">
    <property type="term" value="F:ATP binding"/>
    <property type="evidence" value="ECO:0007669"/>
    <property type="project" value="UniProtKB-KW"/>
</dbReference>
<dbReference type="PANTHER" id="PTHR42711">
    <property type="entry name" value="ABC TRANSPORTER ATP-BINDING PROTEIN"/>
    <property type="match status" value="1"/>
</dbReference>
<dbReference type="InterPro" id="IPR050763">
    <property type="entry name" value="ABC_transporter_ATP-binding"/>
</dbReference>
<organism evidence="8 9">
    <name type="scientific">Jatrophihabitans cynanchi</name>
    <dbReference type="NCBI Taxonomy" id="2944128"/>
    <lineage>
        <taxon>Bacteria</taxon>
        <taxon>Bacillati</taxon>
        <taxon>Actinomycetota</taxon>
        <taxon>Actinomycetes</taxon>
        <taxon>Jatrophihabitantales</taxon>
        <taxon>Jatrophihabitantaceae</taxon>
        <taxon>Jatrophihabitans</taxon>
    </lineage>
</organism>
<keyword evidence="3" id="KW-0813">Transport</keyword>
<keyword evidence="6" id="KW-0046">Antibiotic resistance</keyword>
<evidence type="ECO:0000256" key="3">
    <source>
        <dbReference type="ARBA" id="ARBA00022448"/>
    </source>
</evidence>
<name>A0ABY7JYQ2_9ACTN</name>
<reference evidence="8" key="1">
    <citation type="submission" date="2022-05" db="EMBL/GenBank/DDBJ databases">
        <title>Jatrophihabitans sp. SB3-54 whole genome sequence.</title>
        <authorList>
            <person name="Suh M.K."/>
            <person name="Eom M.K."/>
            <person name="Kim J.S."/>
            <person name="Kim H.S."/>
            <person name="Do H.E."/>
            <person name="Shin Y.K."/>
            <person name="Lee J.-S."/>
        </authorList>
    </citation>
    <scope>NUCLEOTIDE SEQUENCE</scope>
    <source>
        <strain evidence="8">SB3-54</strain>
    </source>
</reference>
<evidence type="ECO:0000313" key="9">
    <source>
        <dbReference type="Proteomes" id="UP001164693"/>
    </source>
</evidence>
<evidence type="ECO:0000256" key="5">
    <source>
        <dbReference type="ARBA" id="ARBA00022840"/>
    </source>
</evidence>
<accession>A0ABY7JYQ2</accession>
<keyword evidence="5 8" id="KW-0067">ATP-binding</keyword>
<keyword evidence="9" id="KW-1185">Reference proteome</keyword>
<dbReference type="RefSeq" id="WP_269444234.1">
    <property type="nucleotide sequence ID" value="NZ_CP097463.1"/>
</dbReference>
<dbReference type="EMBL" id="CP097463">
    <property type="protein sequence ID" value="WAX57687.1"/>
    <property type="molecule type" value="Genomic_DNA"/>
</dbReference>
<comment type="subcellular location">
    <subcellularLocation>
        <location evidence="1">Cell membrane</location>
        <topology evidence="1">Peripheral membrane protein</topology>
    </subcellularLocation>
</comment>
<protein>
    <submittedName>
        <fullName evidence="8">ABC transporter ATP-binding protein</fullName>
    </submittedName>
</protein>
<evidence type="ECO:0000256" key="4">
    <source>
        <dbReference type="ARBA" id="ARBA00022741"/>
    </source>
</evidence>
<feature type="domain" description="ABC transporter" evidence="7">
    <location>
        <begin position="9"/>
        <end position="233"/>
    </location>
</feature>
<proteinExistence type="inferred from homology"/>
<sequence length="299" mass="32640">MSMSCTPAIRTEGLTKRFGDVLALDHLDLTVERGEVFGFLGPNGAGKTSTIRLLLHLIHPSAGRAWVLGVPVDDVARAHQHLGYVAGDVALWPQLTGLEALHLLGRLSGGVDQAYLDELLLRLDLDPSRRIRTLSKGNRQKVALVAGLMHRPDVLLLDEPTAGLDPLMEAEFQQIVREAAARGQTVFLSSHILDEVEDICTRVAILRSGRLVEVATLDALRQRDVAVFEIVMDGPVPSFSDVPGVVAEQRVDGAVRVSVHGSPQPLLAELGRRPVVSLRSREPDLEEVFLGFYGVKDRR</sequence>
<evidence type="ECO:0000256" key="6">
    <source>
        <dbReference type="ARBA" id="ARBA00023251"/>
    </source>
</evidence>
<dbReference type="SMART" id="SM00382">
    <property type="entry name" value="AAA"/>
    <property type="match status" value="1"/>
</dbReference>
<dbReference type="PROSITE" id="PS50893">
    <property type="entry name" value="ABC_TRANSPORTER_2"/>
    <property type="match status" value="1"/>
</dbReference>
<evidence type="ECO:0000313" key="8">
    <source>
        <dbReference type="EMBL" id="WAX57687.1"/>
    </source>
</evidence>
<dbReference type="Proteomes" id="UP001164693">
    <property type="component" value="Chromosome"/>
</dbReference>
<dbReference type="PROSITE" id="PS00211">
    <property type="entry name" value="ABC_TRANSPORTER_1"/>
    <property type="match status" value="1"/>
</dbReference>
<evidence type="ECO:0000256" key="1">
    <source>
        <dbReference type="ARBA" id="ARBA00004202"/>
    </source>
</evidence>
<dbReference type="InterPro" id="IPR017871">
    <property type="entry name" value="ABC_transporter-like_CS"/>
</dbReference>
<comment type="similarity">
    <text evidence="2">Belongs to the ABC transporter superfamily.</text>
</comment>
<dbReference type="InterPro" id="IPR003439">
    <property type="entry name" value="ABC_transporter-like_ATP-bd"/>
</dbReference>
<dbReference type="InterPro" id="IPR027417">
    <property type="entry name" value="P-loop_NTPase"/>
</dbReference>
<dbReference type="InterPro" id="IPR003593">
    <property type="entry name" value="AAA+_ATPase"/>
</dbReference>
<keyword evidence="4" id="KW-0547">Nucleotide-binding</keyword>
<evidence type="ECO:0000256" key="2">
    <source>
        <dbReference type="ARBA" id="ARBA00005417"/>
    </source>
</evidence>
<dbReference type="CDD" id="cd03230">
    <property type="entry name" value="ABC_DR_subfamily_A"/>
    <property type="match status" value="1"/>
</dbReference>
<dbReference type="Gene3D" id="3.40.50.300">
    <property type="entry name" value="P-loop containing nucleotide triphosphate hydrolases"/>
    <property type="match status" value="1"/>
</dbReference>
<dbReference type="PANTHER" id="PTHR42711:SF5">
    <property type="entry name" value="ABC TRANSPORTER ATP-BINDING PROTEIN NATA"/>
    <property type="match status" value="1"/>
</dbReference>